<dbReference type="OrthoDB" id="793934at2"/>
<dbReference type="RefSeq" id="WP_154179096.1">
    <property type="nucleotide sequence ID" value="NZ_WJXZ01000018.1"/>
</dbReference>
<evidence type="ECO:0000313" key="2">
    <source>
        <dbReference type="Proteomes" id="UP000441754"/>
    </source>
</evidence>
<accession>A0A7K0EVC5</accession>
<dbReference type="AlphaFoldDB" id="A0A7K0EVC5"/>
<evidence type="ECO:0000313" key="1">
    <source>
        <dbReference type="EMBL" id="MRS65722.1"/>
    </source>
</evidence>
<organism evidence="1 2">
    <name type="scientific">Larkinella terrae</name>
    <dbReference type="NCBI Taxonomy" id="2025311"/>
    <lineage>
        <taxon>Bacteria</taxon>
        <taxon>Pseudomonadati</taxon>
        <taxon>Bacteroidota</taxon>
        <taxon>Cytophagia</taxon>
        <taxon>Cytophagales</taxon>
        <taxon>Spirosomataceae</taxon>
        <taxon>Larkinella</taxon>
    </lineage>
</organism>
<gene>
    <name evidence="1" type="ORF">GJJ30_30825</name>
</gene>
<keyword evidence="2" id="KW-1185">Reference proteome</keyword>
<proteinExistence type="predicted"/>
<sequence length="176" mass="20324">MRSKGIIKLCYRKIIDASSQKPWDQMVFNDTHLEFYMQAQRLDPESKYPTFRLLRENLPRAEQLHFLTSTAAIGYIRQLNDQVPDVTNQFGKLCLPFKNFKFEIIDSHIQDKSQHKIAIYFYSEPLTWLDTIGTNLLIVYGDQTTQLAAGQGLETDLIPLVPFLSISHISFPGKVE</sequence>
<protein>
    <submittedName>
        <fullName evidence="1">Uncharacterized protein</fullName>
    </submittedName>
</protein>
<comment type="caution">
    <text evidence="1">The sequence shown here is derived from an EMBL/GenBank/DDBJ whole genome shotgun (WGS) entry which is preliminary data.</text>
</comment>
<dbReference type="Proteomes" id="UP000441754">
    <property type="component" value="Unassembled WGS sequence"/>
</dbReference>
<dbReference type="EMBL" id="WJXZ01000018">
    <property type="protein sequence ID" value="MRS65722.1"/>
    <property type="molecule type" value="Genomic_DNA"/>
</dbReference>
<reference evidence="1 2" key="1">
    <citation type="journal article" date="2018" name="Antonie Van Leeuwenhoek">
        <title>Larkinella terrae sp. nov., isolated from soil on Jeju Island, South Korea.</title>
        <authorList>
            <person name="Ten L.N."/>
            <person name="Jeon J."/>
            <person name="Park S.J."/>
            <person name="Park S."/>
            <person name="Lee S.Y."/>
            <person name="Kim M.K."/>
            <person name="Jung H.Y."/>
        </authorList>
    </citation>
    <scope>NUCLEOTIDE SEQUENCE [LARGE SCALE GENOMIC DNA]</scope>
    <source>
        <strain evidence="1 2">KCTC 52001</strain>
    </source>
</reference>
<name>A0A7K0EVC5_9BACT</name>